<evidence type="ECO:0000313" key="5">
    <source>
        <dbReference type="Proteomes" id="UP001501455"/>
    </source>
</evidence>
<dbReference type="EMBL" id="BAAAXF010000081">
    <property type="protein sequence ID" value="GAA3504566.1"/>
    <property type="molecule type" value="Genomic_DNA"/>
</dbReference>
<keyword evidence="2" id="KW-0472">Membrane</keyword>
<dbReference type="Pfam" id="PF00581">
    <property type="entry name" value="Rhodanese"/>
    <property type="match status" value="1"/>
</dbReference>
<dbReference type="Proteomes" id="UP001501455">
    <property type="component" value="Unassembled WGS sequence"/>
</dbReference>
<gene>
    <name evidence="4" type="ORF">GCM10019016_116790</name>
</gene>
<comment type="caution">
    <text evidence="4">The sequence shown here is derived from an EMBL/GenBank/DDBJ whole genome shotgun (WGS) entry which is preliminary data.</text>
</comment>
<dbReference type="InterPro" id="IPR021309">
    <property type="entry name" value="YgaP-like_TM"/>
</dbReference>
<dbReference type="SMART" id="SM00450">
    <property type="entry name" value="RHOD"/>
    <property type="match status" value="1"/>
</dbReference>
<evidence type="ECO:0000313" key="4">
    <source>
        <dbReference type="EMBL" id="GAA3504566.1"/>
    </source>
</evidence>
<feature type="compositionally biased region" description="Pro residues" evidence="1">
    <location>
        <begin position="95"/>
        <end position="104"/>
    </location>
</feature>
<keyword evidence="5" id="KW-1185">Reference proteome</keyword>
<dbReference type="InterPro" id="IPR001307">
    <property type="entry name" value="Thiosulphate_STrfase_CS"/>
</dbReference>
<evidence type="ECO:0000256" key="2">
    <source>
        <dbReference type="SAM" id="Phobius"/>
    </source>
</evidence>
<dbReference type="CDD" id="cd00158">
    <property type="entry name" value="RHOD"/>
    <property type="match status" value="1"/>
</dbReference>
<feature type="compositionally biased region" description="Low complexity" evidence="1">
    <location>
        <begin position="1"/>
        <end position="10"/>
    </location>
</feature>
<evidence type="ECO:0000259" key="3">
    <source>
        <dbReference type="PROSITE" id="PS50206"/>
    </source>
</evidence>
<dbReference type="PROSITE" id="PS50206">
    <property type="entry name" value="RHODANESE_3"/>
    <property type="match status" value="1"/>
</dbReference>
<dbReference type="PANTHER" id="PTHR45431">
    <property type="entry name" value="RHODANESE-LIKE DOMAIN-CONTAINING PROTEIN 15, CHLOROPLASTIC"/>
    <property type="match status" value="1"/>
</dbReference>
<sequence length="309" mass="32245">MAATLRGSPAGSPPGGSPRPGSRRGSGPRRGHRPRRRRRLPRRTARRGRTDVGLRKRAASGLKARVVQGRASIRHAPPQARGGPRPLPDEIPHGVPCPLPPSRRPPTEKDHPPAMAAPVTPDTLTVVQAAARLDDFTVIDVRTPAEYATGHLPGALNVPLDQVKRALPEIRQAAERGGLLVVCASGARSEKASGLIAAEGVPAATLAGGTAAWASEGRDLERPVACDTRAVWGMERQVRFTAGTLVLLGLVLGLLVHPAFQLLSAGIAGGLVFSALTDTCGMAVVLGKLPPNRPRGTNLEGALAALRGK</sequence>
<dbReference type="InterPro" id="IPR036873">
    <property type="entry name" value="Rhodanese-like_dom_sf"/>
</dbReference>
<dbReference type="PROSITE" id="PS00380">
    <property type="entry name" value="RHODANESE_1"/>
    <property type="match status" value="1"/>
</dbReference>
<accession>A0ABP6UEF9</accession>
<feature type="transmembrane region" description="Helical" evidence="2">
    <location>
        <begin position="238"/>
        <end position="256"/>
    </location>
</feature>
<feature type="domain" description="Rhodanese" evidence="3">
    <location>
        <begin position="132"/>
        <end position="222"/>
    </location>
</feature>
<dbReference type="Gene3D" id="6.10.140.1340">
    <property type="match status" value="1"/>
</dbReference>
<feature type="compositionally biased region" description="Basic residues" evidence="1">
    <location>
        <begin position="26"/>
        <end position="47"/>
    </location>
</feature>
<dbReference type="Pfam" id="PF11127">
    <property type="entry name" value="YgaP-like_TM"/>
    <property type="match status" value="1"/>
</dbReference>
<feature type="region of interest" description="Disordered" evidence="1">
    <location>
        <begin position="1"/>
        <end position="118"/>
    </location>
</feature>
<dbReference type="Gene3D" id="3.40.250.10">
    <property type="entry name" value="Rhodanese-like domain"/>
    <property type="match status" value="1"/>
</dbReference>
<reference evidence="5" key="1">
    <citation type="journal article" date="2019" name="Int. J. Syst. Evol. Microbiol.">
        <title>The Global Catalogue of Microorganisms (GCM) 10K type strain sequencing project: providing services to taxonomists for standard genome sequencing and annotation.</title>
        <authorList>
            <consortium name="The Broad Institute Genomics Platform"/>
            <consortium name="The Broad Institute Genome Sequencing Center for Infectious Disease"/>
            <person name="Wu L."/>
            <person name="Ma J."/>
        </authorList>
    </citation>
    <scope>NUCLEOTIDE SEQUENCE [LARGE SCALE GENOMIC DNA]</scope>
    <source>
        <strain evidence="5">JCM 4816</strain>
    </source>
</reference>
<dbReference type="SUPFAM" id="SSF52821">
    <property type="entry name" value="Rhodanese/Cell cycle control phosphatase"/>
    <property type="match status" value="1"/>
</dbReference>
<name>A0ABP6UEF9_9ACTN</name>
<proteinExistence type="predicted"/>
<protein>
    <recommendedName>
        <fullName evidence="3">Rhodanese domain-containing protein</fullName>
    </recommendedName>
</protein>
<evidence type="ECO:0000256" key="1">
    <source>
        <dbReference type="SAM" id="MobiDB-lite"/>
    </source>
</evidence>
<dbReference type="InterPro" id="IPR001763">
    <property type="entry name" value="Rhodanese-like_dom"/>
</dbReference>
<feature type="transmembrane region" description="Helical" evidence="2">
    <location>
        <begin position="262"/>
        <end position="286"/>
    </location>
</feature>
<keyword evidence="2" id="KW-1133">Transmembrane helix</keyword>
<dbReference type="PANTHER" id="PTHR45431:SF3">
    <property type="entry name" value="RHODANESE-LIKE DOMAIN-CONTAINING PROTEIN 15, CHLOROPLASTIC"/>
    <property type="match status" value="1"/>
</dbReference>
<organism evidence="4 5">
    <name type="scientific">Streptomyces prasinosporus</name>
    <dbReference type="NCBI Taxonomy" id="68256"/>
    <lineage>
        <taxon>Bacteria</taxon>
        <taxon>Bacillati</taxon>
        <taxon>Actinomycetota</taxon>
        <taxon>Actinomycetes</taxon>
        <taxon>Kitasatosporales</taxon>
        <taxon>Streptomycetaceae</taxon>
        <taxon>Streptomyces</taxon>
        <taxon>Streptomyces albogriseolus group</taxon>
    </lineage>
</organism>
<keyword evidence="2" id="KW-0812">Transmembrane</keyword>
<dbReference type="InterPro" id="IPR052367">
    <property type="entry name" value="Thiosulfate_ST/Rhodanese-like"/>
</dbReference>